<comment type="caution">
    <text evidence="5">Lacks conserved residue(s) required for the propagation of feature annotation.</text>
</comment>
<dbReference type="InterPro" id="IPR023753">
    <property type="entry name" value="FAD/NAD-binding_dom"/>
</dbReference>
<dbReference type="PRINTS" id="PR00368">
    <property type="entry name" value="FADPNR"/>
</dbReference>
<feature type="binding site" evidence="5">
    <location>
        <position position="32"/>
    </location>
    <ligand>
        <name>FAD</name>
        <dbReference type="ChEBI" id="CHEBI:57692"/>
    </ligand>
</feature>
<keyword evidence="1 5" id="KW-0285">Flavoprotein</keyword>
<dbReference type="GO" id="GO:0050660">
    <property type="term" value="F:flavin adenine dinucleotide binding"/>
    <property type="evidence" value="ECO:0007669"/>
    <property type="project" value="UniProtKB-UniRule"/>
</dbReference>
<evidence type="ECO:0000256" key="4">
    <source>
        <dbReference type="ARBA" id="ARBA00023002"/>
    </source>
</evidence>
<dbReference type="KEGG" id="sfz:SFLOR_v1c01590"/>
<keyword evidence="2 5" id="KW-0274">FAD</keyword>
<dbReference type="GO" id="GO:0050661">
    <property type="term" value="F:NADP binding"/>
    <property type="evidence" value="ECO:0007669"/>
    <property type="project" value="UniProtKB-UniRule"/>
</dbReference>
<dbReference type="Gene3D" id="3.50.50.60">
    <property type="entry name" value="FAD/NAD(P)-binding domain"/>
    <property type="match status" value="2"/>
</dbReference>
<evidence type="ECO:0000259" key="6">
    <source>
        <dbReference type="Pfam" id="PF07992"/>
    </source>
</evidence>
<dbReference type="GO" id="GO:0004324">
    <property type="term" value="F:ferredoxin-NADP+ reductase activity"/>
    <property type="evidence" value="ECO:0007669"/>
    <property type="project" value="UniProtKB-UniRule"/>
</dbReference>
<protein>
    <recommendedName>
        <fullName evidence="5">Ferredoxin--NADP reductase</fullName>
        <shortName evidence="5">FNR</shortName>
        <shortName evidence="5">Fd-NADP(+) reductase</shortName>
        <ecNumber evidence="5">1.18.1.2</ecNumber>
    </recommendedName>
</protein>
<comment type="similarity">
    <text evidence="5">Belongs to the ferredoxin--NADP reductase type 2 family.</text>
</comment>
<gene>
    <name evidence="7" type="primary">fnr</name>
    <name evidence="7" type="ORF">SFLOR_v1c01590</name>
</gene>
<feature type="binding site" evidence="5">
    <location>
        <position position="128"/>
    </location>
    <ligand>
        <name>FAD</name>
        <dbReference type="ChEBI" id="CHEBI:57692"/>
    </ligand>
</feature>
<feature type="binding site" evidence="5">
    <location>
        <position position="40"/>
    </location>
    <ligand>
        <name>FAD</name>
        <dbReference type="ChEBI" id="CHEBI:57692"/>
    </ligand>
</feature>
<sequence>MVKDILIIGCGSAGMYAWKMAADLKLTGDVVEAKDTYGGQVTTYYPEKYIYNFPAIPKIQGQEAMDAMFKSIKKENDDINLTYNTYVLEIKTIKPEEEKHINWFEVKFSNKEVKQYKRILFTDGMGVFKPIQLVDKLYDNIFYSITNMQEFKNQNVTIFGGGDSSLDWANELTSIAKSVTIVHRRNEFRAKPASIEEAKKNHVRFLTPYNFKEISEDDNDIVKKIKIIEIDSNQEVELEVDSIIVQFGSTIEKEKFENLDLKINKLNRFEVDQTMQTSVQGIYASGDCCIYETKIRNLISGVYESMQAVVNIEKIIKDRKAVNNGW</sequence>
<evidence type="ECO:0000256" key="2">
    <source>
        <dbReference type="ARBA" id="ARBA00022827"/>
    </source>
</evidence>
<dbReference type="InterPro" id="IPR036188">
    <property type="entry name" value="FAD/NAD-bd_sf"/>
</dbReference>
<keyword evidence="3 5" id="KW-0521">NADP</keyword>
<dbReference type="EC" id="1.18.1.2" evidence="5"/>
<evidence type="ECO:0000256" key="5">
    <source>
        <dbReference type="HAMAP-Rule" id="MF_01685"/>
    </source>
</evidence>
<organism evidence="7 8">
    <name type="scientific">Spiroplasma floricola 23-6</name>
    <dbReference type="NCBI Taxonomy" id="1336749"/>
    <lineage>
        <taxon>Bacteria</taxon>
        <taxon>Bacillati</taxon>
        <taxon>Mycoplasmatota</taxon>
        <taxon>Mollicutes</taxon>
        <taxon>Entomoplasmatales</taxon>
        <taxon>Spiroplasmataceae</taxon>
        <taxon>Spiroplasma</taxon>
    </lineage>
</organism>
<dbReference type="HAMAP" id="MF_01685">
    <property type="entry name" value="FENR2"/>
    <property type="match status" value="1"/>
</dbReference>
<name>A0A2K8SEF5_9MOLU</name>
<dbReference type="Pfam" id="PF07992">
    <property type="entry name" value="Pyr_redox_2"/>
    <property type="match status" value="1"/>
</dbReference>
<dbReference type="RefSeq" id="WP_100916210.1">
    <property type="nucleotide sequence ID" value="NZ_CP025057.1"/>
</dbReference>
<feature type="binding site" evidence="5">
    <location>
        <position position="45"/>
    </location>
    <ligand>
        <name>FAD</name>
        <dbReference type="ChEBI" id="CHEBI:57692"/>
    </ligand>
</feature>
<dbReference type="AlphaFoldDB" id="A0A2K8SEF5"/>
<dbReference type="OrthoDB" id="9806179at2"/>
<dbReference type="PANTHER" id="PTHR48105">
    <property type="entry name" value="THIOREDOXIN REDUCTASE 1-RELATED-RELATED"/>
    <property type="match status" value="1"/>
</dbReference>
<accession>A0A2K8SEF5</accession>
<evidence type="ECO:0000313" key="7">
    <source>
        <dbReference type="EMBL" id="AUB31220.1"/>
    </source>
</evidence>
<evidence type="ECO:0000313" key="8">
    <source>
        <dbReference type="Proteomes" id="UP000231823"/>
    </source>
</evidence>
<reference evidence="7 8" key="1">
    <citation type="submission" date="2017-12" db="EMBL/GenBank/DDBJ databases">
        <title>Complete genome sequence of Spiroplasma floricola 23-6 (ATCC 29989).</title>
        <authorList>
            <person name="Tsai Y.-M."/>
            <person name="Wu P.-S."/>
            <person name="Lo W.-S."/>
            <person name="Kuo C.-H."/>
        </authorList>
    </citation>
    <scope>NUCLEOTIDE SEQUENCE [LARGE SCALE GENOMIC DNA]</scope>
    <source>
        <strain evidence="7 8">23-6</strain>
    </source>
</reference>
<evidence type="ECO:0000256" key="3">
    <source>
        <dbReference type="ARBA" id="ARBA00022857"/>
    </source>
</evidence>
<keyword evidence="4 5" id="KW-0560">Oxidoreductase</keyword>
<dbReference type="Proteomes" id="UP000231823">
    <property type="component" value="Chromosome"/>
</dbReference>
<evidence type="ECO:0000256" key="1">
    <source>
        <dbReference type="ARBA" id="ARBA00022630"/>
    </source>
</evidence>
<comment type="cofactor">
    <cofactor evidence="5">
        <name>FAD</name>
        <dbReference type="ChEBI" id="CHEBI:57692"/>
    </cofactor>
    <text evidence="5">Binds 1 FAD per subunit.</text>
</comment>
<comment type="subunit">
    <text evidence="5">Homodimer.</text>
</comment>
<feature type="domain" description="FAD/NAD(P)-binding" evidence="6">
    <location>
        <begin position="3"/>
        <end position="296"/>
    </location>
</feature>
<feature type="binding site" evidence="5">
    <location>
        <position position="287"/>
    </location>
    <ligand>
        <name>FAD</name>
        <dbReference type="ChEBI" id="CHEBI:57692"/>
    </ligand>
</feature>
<dbReference type="EMBL" id="CP025057">
    <property type="protein sequence ID" value="AUB31220.1"/>
    <property type="molecule type" value="Genomic_DNA"/>
</dbReference>
<keyword evidence="8" id="KW-1185">Reference proteome</keyword>
<dbReference type="InterPro" id="IPR050097">
    <property type="entry name" value="Ferredoxin-NADP_redctase_2"/>
</dbReference>
<dbReference type="SUPFAM" id="SSF51905">
    <property type="entry name" value="FAD/NAD(P)-binding domain"/>
    <property type="match status" value="1"/>
</dbReference>
<comment type="catalytic activity">
    <reaction evidence="5">
        <text>2 reduced [2Fe-2S]-[ferredoxin] + NADP(+) + H(+) = 2 oxidized [2Fe-2S]-[ferredoxin] + NADPH</text>
        <dbReference type="Rhea" id="RHEA:20125"/>
        <dbReference type="Rhea" id="RHEA-COMP:10000"/>
        <dbReference type="Rhea" id="RHEA-COMP:10001"/>
        <dbReference type="ChEBI" id="CHEBI:15378"/>
        <dbReference type="ChEBI" id="CHEBI:33737"/>
        <dbReference type="ChEBI" id="CHEBI:33738"/>
        <dbReference type="ChEBI" id="CHEBI:57783"/>
        <dbReference type="ChEBI" id="CHEBI:58349"/>
        <dbReference type="EC" id="1.18.1.2"/>
    </reaction>
</comment>
<proteinExistence type="inferred from homology"/>
<dbReference type="InterPro" id="IPR022890">
    <property type="entry name" value="Fd--NADP_Rdtase_type_2"/>
</dbReference>
<dbReference type="PRINTS" id="PR00469">
    <property type="entry name" value="PNDRDTASEII"/>
</dbReference>